<evidence type="ECO:0000313" key="4">
    <source>
        <dbReference type="EMBL" id="SCA57170.1"/>
    </source>
</evidence>
<reference evidence="4 5" key="1">
    <citation type="submission" date="2016-07" db="EMBL/GenBank/DDBJ databases">
        <authorList>
            <person name="Lefevre C.T."/>
        </authorList>
    </citation>
    <scope>NUCLEOTIDE SEQUENCE [LARGE SCALE GENOMIC DNA]</scope>
    <source>
        <strain evidence="4">PR1</strain>
    </source>
</reference>
<proteinExistence type="predicted"/>
<dbReference type="GO" id="GO:0046417">
    <property type="term" value="P:chorismate metabolic process"/>
    <property type="evidence" value="ECO:0007669"/>
    <property type="project" value="InterPro"/>
</dbReference>
<dbReference type="PANTHER" id="PTHR38041">
    <property type="entry name" value="CHORISMATE MUTASE"/>
    <property type="match status" value="1"/>
</dbReference>
<dbReference type="PANTHER" id="PTHR38041:SF1">
    <property type="entry name" value="CHORISMATE MUTASE"/>
    <property type="match status" value="1"/>
</dbReference>
<name>A0A1C3RIS9_9PROT</name>
<evidence type="ECO:0000259" key="3">
    <source>
        <dbReference type="PROSITE" id="PS51168"/>
    </source>
</evidence>
<dbReference type="OrthoDB" id="514491at2"/>
<sequence length="100" mass="11700">MPKAVKCNSLQDVRDNIDRLDAVIVPLLAERIQYVLQAAQFKETRGDVRIPPRIEFIVDRVRSFAQEEGMDPDMAESIYRHIMEESIAREEVRWDVINED</sequence>
<organism evidence="4 5">
    <name type="scientific">Candidatus Terasakiella magnetica</name>
    <dbReference type="NCBI Taxonomy" id="1867952"/>
    <lineage>
        <taxon>Bacteria</taxon>
        <taxon>Pseudomonadati</taxon>
        <taxon>Pseudomonadota</taxon>
        <taxon>Alphaproteobacteria</taxon>
        <taxon>Rhodospirillales</taxon>
        <taxon>Terasakiellaceae</taxon>
        <taxon>Terasakiella</taxon>
    </lineage>
</organism>
<evidence type="ECO:0000313" key="5">
    <source>
        <dbReference type="Proteomes" id="UP000231658"/>
    </source>
</evidence>
<dbReference type="PROSITE" id="PS51168">
    <property type="entry name" value="CHORISMATE_MUT_2"/>
    <property type="match status" value="1"/>
</dbReference>
<dbReference type="GO" id="GO:0004106">
    <property type="term" value="F:chorismate mutase activity"/>
    <property type="evidence" value="ECO:0007669"/>
    <property type="project" value="UniProtKB-EC"/>
</dbReference>
<protein>
    <recommendedName>
        <fullName evidence="1">chorismate mutase</fullName>
        <ecNumber evidence="1">5.4.99.5</ecNumber>
    </recommendedName>
</protein>
<evidence type="ECO:0000256" key="2">
    <source>
        <dbReference type="ARBA" id="ARBA00023235"/>
    </source>
</evidence>
<gene>
    <name evidence="4" type="ORF">MTBPR1_40193</name>
</gene>
<dbReference type="AlphaFoldDB" id="A0A1C3RIS9"/>
<keyword evidence="2" id="KW-0413">Isomerase</keyword>
<dbReference type="RefSeq" id="WP_069189212.1">
    <property type="nucleotide sequence ID" value="NZ_FLYE01000034.1"/>
</dbReference>
<dbReference type="InterPro" id="IPR036263">
    <property type="entry name" value="Chorismate_II_sf"/>
</dbReference>
<dbReference type="EMBL" id="FLYE01000034">
    <property type="protein sequence ID" value="SCA57170.1"/>
    <property type="molecule type" value="Genomic_DNA"/>
</dbReference>
<feature type="domain" description="Chorismate mutase" evidence="3">
    <location>
        <begin position="4"/>
        <end position="94"/>
    </location>
</feature>
<evidence type="ECO:0000256" key="1">
    <source>
        <dbReference type="ARBA" id="ARBA00012404"/>
    </source>
</evidence>
<accession>A0A1C3RIS9</accession>
<dbReference type="SMART" id="SM00830">
    <property type="entry name" value="CM_2"/>
    <property type="match status" value="1"/>
</dbReference>
<dbReference type="Proteomes" id="UP000231658">
    <property type="component" value="Unassembled WGS sequence"/>
</dbReference>
<dbReference type="InterPro" id="IPR036979">
    <property type="entry name" value="CM_dom_sf"/>
</dbReference>
<dbReference type="InterPro" id="IPR002701">
    <property type="entry name" value="CM_II_prokaryot"/>
</dbReference>
<dbReference type="Pfam" id="PF01817">
    <property type="entry name" value="CM_2"/>
    <property type="match status" value="1"/>
</dbReference>
<dbReference type="InterPro" id="IPR051331">
    <property type="entry name" value="Chorismate_mutase-related"/>
</dbReference>
<dbReference type="GO" id="GO:0009697">
    <property type="term" value="P:salicylic acid biosynthetic process"/>
    <property type="evidence" value="ECO:0007669"/>
    <property type="project" value="TreeGrafter"/>
</dbReference>
<dbReference type="SUPFAM" id="SSF48600">
    <property type="entry name" value="Chorismate mutase II"/>
    <property type="match status" value="1"/>
</dbReference>
<dbReference type="STRING" id="1867952.MTBPR1_40193"/>
<dbReference type="Gene3D" id="1.20.59.10">
    <property type="entry name" value="Chorismate mutase"/>
    <property type="match status" value="1"/>
</dbReference>
<dbReference type="EC" id="5.4.99.5" evidence="1"/>
<keyword evidence="5" id="KW-1185">Reference proteome</keyword>